<name>G2QRG8_THETT</name>
<dbReference type="PANTHER" id="PTHR28110">
    <property type="entry name" value="TRANSMEMBRANE PROTEIN"/>
    <property type="match status" value="1"/>
</dbReference>
<dbReference type="PANTHER" id="PTHR28110:SF1">
    <property type="entry name" value="TRANSMEMBRANE PROTEIN"/>
    <property type="match status" value="1"/>
</dbReference>
<dbReference type="GO" id="GO:0005737">
    <property type="term" value="C:cytoplasm"/>
    <property type="evidence" value="ECO:0007669"/>
    <property type="project" value="TreeGrafter"/>
</dbReference>
<dbReference type="eggNOG" id="KOG4533">
    <property type="taxonomic scope" value="Eukaryota"/>
</dbReference>
<dbReference type="RefSeq" id="XP_003648849.1">
    <property type="nucleotide sequence ID" value="XM_003648801.1"/>
</dbReference>
<dbReference type="InterPro" id="IPR055323">
    <property type="entry name" value="C57A10.07/YOR238W"/>
</dbReference>
<dbReference type="Proteomes" id="UP000008181">
    <property type="component" value="Chromosome 1"/>
</dbReference>
<organism evidence="1 2">
    <name type="scientific">Thermothielavioides terrestris (strain ATCC 38088 / NRRL 8126)</name>
    <name type="common">Thielavia terrestris</name>
    <dbReference type="NCBI Taxonomy" id="578455"/>
    <lineage>
        <taxon>Eukaryota</taxon>
        <taxon>Fungi</taxon>
        <taxon>Dikarya</taxon>
        <taxon>Ascomycota</taxon>
        <taxon>Pezizomycotina</taxon>
        <taxon>Sordariomycetes</taxon>
        <taxon>Sordariomycetidae</taxon>
        <taxon>Sordariales</taxon>
        <taxon>Chaetomiaceae</taxon>
        <taxon>Thermothielavioides</taxon>
        <taxon>Thermothielavioides terrestris</taxon>
    </lineage>
</organism>
<evidence type="ECO:0000313" key="1">
    <source>
        <dbReference type="EMBL" id="AEO62513.1"/>
    </source>
</evidence>
<protein>
    <recommendedName>
        <fullName evidence="3">DUF218 domain-containing protein</fullName>
    </recommendedName>
</protein>
<proteinExistence type="predicted"/>
<dbReference type="STRING" id="578455.G2QRG8"/>
<dbReference type="OrthoDB" id="4347at2759"/>
<dbReference type="GeneID" id="11517679"/>
<sequence length="273" mass="30020">MPLSHLVIVCGHAIWLGGPKNGWDEAEWLIEGYKQGETPTFIEHIKAGVKLLSEDESAVLVFSGGPTRKETVLSEAQSYHNLAVANSYFGLLPTTTTITTTTNNGNNQLPTTRILLEERALDSYHNILYSLILFWRHHAAWPRRLTIVSHAFKRTRLVDGHCAAIGFPLDRVGFVGINPPGVDTSGGLEGLSAAGEKAEAMRGVQLAMGQWAEDPHGVGEELAGKRRRRNCWGVHQRLFLDAAERDRSGVDVRVLADGSEALVEGGRRPWARE</sequence>
<dbReference type="InterPro" id="IPR003848">
    <property type="entry name" value="DUF218"/>
</dbReference>
<accession>G2QRG8</accession>
<dbReference type="HOGENOM" id="CLU_048479_1_1_1"/>
<dbReference type="KEGG" id="ttt:THITE_2039422"/>
<dbReference type="CDD" id="cd06259">
    <property type="entry name" value="YdcF-like"/>
    <property type="match status" value="1"/>
</dbReference>
<evidence type="ECO:0008006" key="3">
    <source>
        <dbReference type="Google" id="ProtNLM"/>
    </source>
</evidence>
<dbReference type="EMBL" id="CP003009">
    <property type="protein sequence ID" value="AEO62513.1"/>
    <property type="molecule type" value="Genomic_DNA"/>
</dbReference>
<reference evidence="1 2" key="1">
    <citation type="journal article" date="2011" name="Nat. Biotechnol.">
        <title>Comparative genomic analysis of the thermophilic biomass-degrading fungi Myceliophthora thermophila and Thielavia terrestris.</title>
        <authorList>
            <person name="Berka R.M."/>
            <person name="Grigoriev I.V."/>
            <person name="Otillar R."/>
            <person name="Salamov A."/>
            <person name="Grimwood J."/>
            <person name="Reid I."/>
            <person name="Ishmael N."/>
            <person name="John T."/>
            <person name="Darmond C."/>
            <person name="Moisan M.-C."/>
            <person name="Henrissat B."/>
            <person name="Coutinho P.M."/>
            <person name="Lombard V."/>
            <person name="Natvig D.O."/>
            <person name="Lindquist E."/>
            <person name="Schmutz J."/>
            <person name="Lucas S."/>
            <person name="Harris P."/>
            <person name="Powlowski J."/>
            <person name="Bellemare A."/>
            <person name="Taylor D."/>
            <person name="Butler G."/>
            <person name="de Vries R.P."/>
            <person name="Allijn I.E."/>
            <person name="van den Brink J."/>
            <person name="Ushinsky S."/>
            <person name="Storms R."/>
            <person name="Powell A.J."/>
            <person name="Paulsen I.T."/>
            <person name="Elbourne L.D.H."/>
            <person name="Baker S.E."/>
            <person name="Magnuson J."/>
            <person name="LaBoissiere S."/>
            <person name="Clutterbuck A.J."/>
            <person name="Martinez D."/>
            <person name="Wogulis M."/>
            <person name="de Leon A.L."/>
            <person name="Rey M.W."/>
            <person name="Tsang A."/>
        </authorList>
    </citation>
    <scope>NUCLEOTIDE SEQUENCE [LARGE SCALE GENOMIC DNA]</scope>
    <source>
        <strain evidence="2">ATCC 38088 / NRRL 8126</strain>
    </source>
</reference>
<evidence type="ECO:0000313" key="2">
    <source>
        <dbReference type="Proteomes" id="UP000008181"/>
    </source>
</evidence>
<gene>
    <name evidence="1" type="ORF">THITE_2039422</name>
</gene>
<keyword evidence="2" id="KW-1185">Reference proteome</keyword>
<dbReference type="AlphaFoldDB" id="G2QRG8"/>